<dbReference type="GO" id="GO:0004594">
    <property type="term" value="F:pantothenate kinase activity"/>
    <property type="evidence" value="ECO:0007669"/>
    <property type="project" value="UniProtKB-UniRule"/>
</dbReference>
<feature type="binding site" evidence="16">
    <location>
        <position position="98"/>
    </location>
    <ligand>
        <name>substrate</name>
    </ligand>
</feature>
<dbReference type="OrthoDB" id="9781305at2"/>
<dbReference type="Pfam" id="PF03309">
    <property type="entry name" value="Pan_kinase"/>
    <property type="match status" value="1"/>
</dbReference>
<keyword evidence="12 16" id="KW-0630">Potassium</keyword>
<evidence type="ECO:0000313" key="18">
    <source>
        <dbReference type="Proteomes" id="UP000580517"/>
    </source>
</evidence>
<dbReference type="RefSeq" id="WP_129970142.1">
    <property type="nucleotide sequence ID" value="NZ_JACCEW010000004.1"/>
</dbReference>
<evidence type="ECO:0000256" key="6">
    <source>
        <dbReference type="ARBA" id="ARBA00012102"/>
    </source>
</evidence>
<evidence type="ECO:0000256" key="9">
    <source>
        <dbReference type="ARBA" id="ARBA00022741"/>
    </source>
</evidence>
<dbReference type="PANTHER" id="PTHR34265">
    <property type="entry name" value="TYPE III PANTOTHENATE KINASE"/>
    <property type="match status" value="1"/>
</dbReference>
<feature type="binding site" evidence="16">
    <location>
        <begin position="105"/>
        <end position="108"/>
    </location>
    <ligand>
        <name>substrate</name>
    </ligand>
</feature>
<comment type="cofactor">
    <cofactor evidence="16">
        <name>NH4(+)</name>
        <dbReference type="ChEBI" id="CHEBI:28938"/>
    </cofactor>
    <cofactor evidence="16">
        <name>K(+)</name>
        <dbReference type="ChEBI" id="CHEBI:29103"/>
    </cofactor>
    <text evidence="16">A monovalent cation. Ammonium or potassium.</text>
</comment>
<evidence type="ECO:0000256" key="14">
    <source>
        <dbReference type="ARBA" id="ARBA00038036"/>
    </source>
</evidence>
<feature type="binding site" evidence="16">
    <location>
        <position position="134"/>
    </location>
    <ligand>
        <name>ATP</name>
        <dbReference type="ChEBI" id="CHEBI:30616"/>
    </ligand>
</feature>
<keyword evidence="9 16" id="KW-0547">Nucleotide-binding</keyword>
<dbReference type="InterPro" id="IPR043129">
    <property type="entry name" value="ATPase_NBD"/>
</dbReference>
<evidence type="ECO:0000256" key="7">
    <source>
        <dbReference type="ARBA" id="ARBA00022490"/>
    </source>
</evidence>
<dbReference type="SUPFAM" id="SSF53067">
    <property type="entry name" value="Actin-like ATPase domain"/>
    <property type="match status" value="2"/>
</dbReference>
<comment type="subcellular location">
    <subcellularLocation>
        <location evidence="3 16">Cytoplasm</location>
    </subcellularLocation>
</comment>
<protein>
    <recommendedName>
        <fullName evidence="15 16">Type III pantothenate kinase</fullName>
        <ecNumber evidence="6 16">2.7.1.33</ecNumber>
    </recommendedName>
    <alternativeName>
        <fullName evidence="16">PanK-III</fullName>
    </alternativeName>
    <alternativeName>
        <fullName evidence="16">Pantothenic acid kinase</fullName>
    </alternativeName>
</protein>
<keyword evidence="11 16" id="KW-0067">ATP-binding</keyword>
<evidence type="ECO:0000256" key="13">
    <source>
        <dbReference type="ARBA" id="ARBA00022993"/>
    </source>
</evidence>
<keyword evidence="8 16" id="KW-0808">Transferase</keyword>
<dbReference type="CDD" id="cd24015">
    <property type="entry name" value="ASKHA_NBD_PanK-III"/>
    <property type="match status" value="1"/>
</dbReference>
<feature type="binding site" evidence="16">
    <location>
        <position position="188"/>
    </location>
    <ligand>
        <name>substrate</name>
    </ligand>
</feature>
<sequence>MIILIDAGNTRIKCGWVAPVTGEREQEAMAVGHADLNQLEAWLSGLAGSGAKVQSALGTNVAGERMATRLAALVQRCCAVGISWVAGTPEAQGVHNSYLDPAQLGPDRWVSMVGLSRHMPVHDSPPLMLAGFGTTTTIDTLAREDDGKLVFSGGLILPGPQLMASSLNGGTAMLPLADSSAALFPRHTHEAIGSGIAAAQTGALLRQWREGLERYGRAPRVYSSGGGWPMMAAEAQRTLARMQDDLGLPRQGIQWLATPVLDGLACLASARAT</sequence>
<dbReference type="AlphaFoldDB" id="A0A853FDS9"/>
<evidence type="ECO:0000256" key="5">
    <source>
        <dbReference type="ARBA" id="ARBA00011738"/>
    </source>
</evidence>
<dbReference type="GO" id="GO:0005524">
    <property type="term" value="F:ATP binding"/>
    <property type="evidence" value="ECO:0007669"/>
    <property type="project" value="UniProtKB-UniRule"/>
</dbReference>
<comment type="catalytic activity">
    <reaction evidence="1 16">
        <text>(R)-pantothenate + ATP = (R)-4'-phosphopantothenate + ADP + H(+)</text>
        <dbReference type="Rhea" id="RHEA:16373"/>
        <dbReference type="ChEBI" id="CHEBI:10986"/>
        <dbReference type="ChEBI" id="CHEBI:15378"/>
        <dbReference type="ChEBI" id="CHEBI:29032"/>
        <dbReference type="ChEBI" id="CHEBI:30616"/>
        <dbReference type="ChEBI" id="CHEBI:456216"/>
        <dbReference type="EC" id="2.7.1.33"/>
    </reaction>
</comment>
<comment type="function">
    <text evidence="16">Catalyzes the phosphorylation of pantothenate (Pan), the first step in CoA biosynthesis.</text>
</comment>
<keyword evidence="18" id="KW-1185">Reference proteome</keyword>
<dbReference type="Gene3D" id="3.30.420.40">
    <property type="match status" value="2"/>
</dbReference>
<feature type="binding site" evidence="16">
    <location>
        <begin position="6"/>
        <end position="13"/>
    </location>
    <ligand>
        <name>ATP</name>
        <dbReference type="ChEBI" id="CHEBI:30616"/>
    </ligand>
</feature>
<dbReference type="HAMAP" id="MF_01274">
    <property type="entry name" value="Pantothen_kinase_3"/>
    <property type="match status" value="1"/>
</dbReference>
<dbReference type="EMBL" id="JACCEW010000004">
    <property type="protein sequence ID" value="NYT38049.1"/>
    <property type="molecule type" value="Genomic_DNA"/>
</dbReference>
<dbReference type="Proteomes" id="UP000580517">
    <property type="component" value="Unassembled WGS sequence"/>
</dbReference>
<dbReference type="GO" id="GO:0005737">
    <property type="term" value="C:cytoplasm"/>
    <property type="evidence" value="ECO:0007669"/>
    <property type="project" value="UniProtKB-SubCell"/>
</dbReference>
<name>A0A853FDS9_9BURK</name>
<evidence type="ECO:0000256" key="2">
    <source>
        <dbReference type="ARBA" id="ARBA00001958"/>
    </source>
</evidence>
<comment type="caution">
    <text evidence="16">Lacks conserved residue(s) required for the propagation of feature annotation.</text>
</comment>
<comment type="caution">
    <text evidence="17">The sequence shown here is derived from an EMBL/GenBank/DDBJ whole genome shotgun (WGS) entry which is preliminary data.</text>
</comment>
<comment type="similarity">
    <text evidence="14 16">Belongs to the type III pantothenate kinase family.</text>
</comment>
<comment type="cofactor">
    <cofactor evidence="2">
        <name>K(+)</name>
        <dbReference type="ChEBI" id="CHEBI:29103"/>
    </cofactor>
</comment>
<evidence type="ECO:0000256" key="11">
    <source>
        <dbReference type="ARBA" id="ARBA00022840"/>
    </source>
</evidence>
<dbReference type="UniPathway" id="UPA00241">
    <property type="reaction ID" value="UER00352"/>
</dbReference>
<comment type="subunit">
    <text evidence="5 16">Homodimer.</text>
</comment>
<evidence type="ECO:0000256" key="10">
    <source>
        <dbReference type="ARBA" id="ARBA00022777"/>
    </source>
</evidence>
<evidence type="ECO:0000256" key="4">
    <source>
        <dbReference type="ARBA" id="ARBA00005225"/>
    </source>
</evidence>
<feature type="active site" description="Proton acceptor" evidence="16">
    <location>
        <position position="107"/>
    </location>
</feature>
<evidence type="ECO:0000256" key="8">
    <source>
        <dbReference type="ARBA" id="ARBA00022679"/>
    </source>
</evidence>
<keyword evidence="13 16" id="KW-0173">Coenzyme A biosynthesis</keyword>
<dbReference type="EC" id="2.7.1.33" evidence="6 16"/>
<reference evidence="17 18" key="1">
    <citation type="submission" date="2020-07" db="EMBL/GenBank/DDBJ databases">
        <title>Taxonomic revisions and descriptions of new bacterial species based on genomic comparisons in the high-G+C-content subgroup of the family Alcaligenaceae.</title>
        <authorList>
            <person name="Szabo A."/>
            <person name="Felfoldi T."/>
        </authorList>
    </citation>
    <scope>NUCLEOTIDE SEQUENCE [LARGE SCALE GENOMIC DNA]</scope>
    <source>
        <strain evidence="17 18">DSM 25264</strain>
    </source>
</reference>
<gene>
    <name evidence="16" type="primary">coaX</name>
    <name evidence="17" type="ORF">H0A68_14270</name>
</gene>
<keyword evidence="7 16" id="KW-0963">Cytoplasm</keyword>
<evidence type="ECO:0000256" key="12">
    <source>
        <dbReference type="ARBA" id="ARBA00022958"/>
    </source>
</evidence>
<keyword evidence="10 16" id="KW-0418">Kinase</keyword>
<evidence type="ECO:0000256" key="15">
    <source>
        <dbReference type="ARBA" id="ARBA00040883"/>
    </source>
</evidence>
<dbReference type="PANTHER" id="PTHR34265:SF1">
    <property type="entry name" value="TYPE III PANTOTHENATE KINASE"/>
    <property type="match status" value="1"/>
</dbReference>
<evidence type="ECO:0000313" key="17">
    <source>
        <dbReference type="EMBL" id="NYT38049.1"/>
    </source>
</evidence>
<proteinExistence type="inferred from homology"/>
<organism evidence="17 18">
    <name type="scientific">Allopusillimonas soli</name>
    <dbReference type="NCBI Taxonomy" id="659016"/>
    <lineage>
        <taxon>Bacteria</taxon>
        <taxon>Pseudomonadati</taxon>
        <taxon>Pseudomonadota</taxon>
        <taxon>Betaproteobacteria</taxon>
        <taxon>Burkholderiales</taxon>
        <taxon>Alcaligenaceae</taxon>
        <taxon>Allopusillimonas</taxon>
    </lineage>
</organism>
<dbReference type="InterPro" id="IPR004619">
    <property type="entry name" value="Type_III_PanK"/>
</dbReference>
<evidence type="ECO:0000256" key="1">
    <source>
        <dbReference type="ARBA" id="ARBA00001206"/>
    </source>
</evidence>
<evidence type="ECO:0000256" key="16">
    <source>
        <dbReference type="HAMAP-Rule" id="MF_01274"/>
    </source>
</evidence>
<dbReference type="GO" id="GO:0015937">
    <property type="term" value="P:coenzyme A biosynthetic process"/>
    <property type="evidence" value="ECO:0007669"/>
    <property type="project" value="UniProtKB-UniRule"/>
</dbReference>
<accession>A0A853FDS9</accession>
<evidence type="ECO:0000256" key="3">
    <source>
        <dbReference type="ARBA" id="ARBA00004496"/>
    </source>
</evidence>
<comment type="pathway">
    <text evidence="4 16">Cofactor biosynthesis; coenzyme A biosynthesis; CoA from (R)-pantothenate: step 1/5.</text>
</comment>